<sequence length="845" mass="93343">MPDSSSSSAAAALPLLPSSHAAAGVGAAAATSVLRGRRRRRGLRRPRGLLGWGALVAFFFVMNWWMFSRLQDPAARSHFRLRRRHSPAANASLSTLEEVSGAGKGKRPHQVMLTRLLALAAHALAEAETRPEPQDLWKEPINATMWRPCSDKRTWEPSEGTNGYIMISANGGINQQRVAICNAVTISRLLNATLVIPKFLYSNVWLDKSQFGDIYQEDYFINYLKSDIRIVKELPVELQSLDLEAIGSLVNDTDVMKEAKPSLYVKKILPILLKNRVVHLVGFGNRLSFDPIPFELQRLRCRCNFHALRFVHKIQETGALLVERLHGHRPHPSPLEDNLLGHFASKSVLKGNKNETSKYLAVHLRFEIDMVAYSMCYFGGGKDEEEELEMYRQIHFPALTELRKTTKLPSAAFLRSEGKCPLAPEEAVLMLAAIGFKHSTNVYIAGAEIYGGRHRMAAISRLYPALVSKETLLSSSELEPFRNFSSQLAALDFIACAAADAFAMTDPGSQFSSLVQGYRMYYGGGDLPTIRPNKRRLASILLKNATMEWNEFETRLCSHPRHSLRTDDTPTKENPVPSLKPPCTPPVRSIAPPPPPPPMSFLAGRLAAKEGAYFLQESKHAAGRLAEKLPASAPAPAPAPGSTSPSPDVLPEILRHAVPIKATPPPGEPSLSASSRWAVPRGGAEAAGLSPDALNPLRSYVSLPQATFGPKRWQLPNEQPNYSASTANERRRDRHPPPMDPEKLKAIFTVGKAFIAATILVFGGSTAVVLYTADKLQLHSVDDVRTKGRDAVQPRADMIKEQIAPLRSWAEEMSRKWHFEGDKDAKEKSIIRELSRALGSRMPPT</sequence>
<feature type="transmembrane region" description="Helical" evidence="13">
    <location>
        <begin position="20"/>
        <end position="37"/>
    </location>
</feature>
<evidence type="ECO:0000256" key="1">
    <source>
        <dbReference type="ARBA" id="ARBA00004167"/>
    </source>
</evidence>
<name>B8B4G3_ORYSI</name>
<keyword evidence="5 13" id="KW-0812">Transmembrane</keyword>
<evidence type="ECO:0000256" key="12">
    <source>
        <dbReference type="SAM" id="MobiDB-lite"/>
    </source>
</evidence>
<keyword evidence="7 13" id="KW-0472">Membrane</keyword>
<protein>
    <recommendedName>
        <fullName evidence="11">O-fucosyltransferase family protein</fullName>
    </recommendedName>
</protein>
<keyword evidence="15" id="KW-1185">Reference proteome</keyword>
<dbReference type="EMBL" id="CM000131">
    <property type="protein sequence ID" value="EEC80302.1"/>
    <property type="molecule type" value="Genomic_DNA"/>
</dbReference>
<keyword evidence="3" id="KW-0328">Glycosyltransferase</keyword>
<evidence type="ECO:0000256" key="9">
    <source>
        <dbReference type="ARBA" id="ARBA00023253"/>
    </source>
</evidence>
<dbReference type="GO" id="GO:0016020">
    <property type="term" value="C:membrane"/>
    <property type="evidence" value="ECO:0007669"/>
    <property type="project" value="UniProtKB-SubCell"/>
</dbReference>
<evidence type="ECO:0000256" key="5">
    <source>
        <dbReference type="ARBA" id="ARBA00022692"/>
    </source>
</evidence>
<dbReference type="InterPro" id="IPR052272">
    <property type="entry name" value="GT106_glycosyltransferase"/>
</dbReference>
<dbReference type="GO" id="GO:0016757">
    <property type="term" value="F:glycosyltransferase activity"/>
    <property type="evidence" value="ECO:0007669"/>
    <property type="project" value="UniProtKB-KW"/>
</dbReference>
<feature type="compositionally biased region" description="Basic and acidic residues" evidence="12">
    <location>
        <begin position="728"/>
        <end position="740"/>
    </location>
</feature>
<feature type="region of interest" description="Disordered" evidence="12">
    <location>
        <begin position="561"/>
        <end position="586"/>
    </location>
</feature>
<dbReference type="PANTHER" id="PTHR31933:SF9">
    <property type="entry name" value="O-FUCOSYLTRANSFERASE 2"/>
    <property type="match status" value="1"/>
</dbReference>
<dbReference type="STRING" id="39946.B8B4G3"/>
<dbReference type="GO" id="GO:0006004">
    <property type="term" value="P:fucose metabolic process"/>
    <property type="evidence" value="ECO:0007669"/>
    <property type="project" value="UniProtKB-KW"/>
</dbReference>
<evidence type="ECO:0000256" key="7">
    <source>
        <dbReference type="ARBA" id="ARBA00023136"/>
    </source>
</evidence>
<feature type="region of interest" description="Disordered" evidence="12">
    <location>
        <begin position="629"/>
        <end position="649"/>
    </location>
</feature>
<keyword evidence="6 13" id="KW-1133">Transmembrane helix</keyword>
<evidence type="ECO:0000256" key="4">
    <source>
        <dbReference type="ARBA" id="ARBA00022679"/>
    </source>
</evidence>
<keyword evidence="9" id="KW-0294">Fucose metabolism</keyword>
<dbReference type="HOGENOM" id="CLU_332721_0_0_1"/>
<evidence type="ECO:0000256" key="10">
    <source>
        <dbReference type="ARBA" id="ARBA00023277"/>
    </source>
</evidence>
<evidence type="ECO:0000256" key="2">
    <source>
        <dbReference type="ARBA" id="ARBA00007737"/>
    </source>
</evidence>
<evidence type="ECO:0000313" key="14">
    <source>
        <dbReference type="EMBL" id="EEC80302.1"/>
    </source>
</evidence>
<keyword evidence="8" id="KW-0325">Glycoprotein</keyword>
<organism evidence="14 15">
    <name type="scientific">Oryza sativa subsp. indica</name>
    <name type="common">Rice</name>
    <dbReference type="NCBI Taxonomy" id="39946"/>
    <lineage>
        <taxon>Eukaryota</taxon>
        <taxon>Viridiplantae</taxon>
        <taxon>Streptophyta</taxon>
        <taxon>Embryophyta</taxon>
        <taxon>Tracheophyta</taxon>
        <taxon>Spermatophyta</taxon>
        <taxon>Magnoliopsida</taxon>
        <taxon>Liliopsida</taxon>
        <taxon>Poales</taxon>
        <taxon>Poaceae</taxon>
        <taxon>BOP clade</taxon>
        <taxon>Oryzoideae</taxon>
        <taxon>Oryzeae</taxon>
        <taxon>Oryzinae</taxon>
        <taxon>Oryza</taxon>
        <taxon>Oryza sativa</taxon>
    </lineage>
</organism>
<dbReference type="Pfam" id="PF10250">
    <property type="entry name" value="O-FucT"/>
    <property type="match status" value="1"/>
</dbReference>
<evidence type="ECO:0000256" key="8">
    <source>
        <dbReference type="ARBA" id="ARBA00023180"/>
    </source>
</evidence>
<dbReference type="InterPro" id="IPR019378">
    <property type="entry name" value="GDP-Fuc_O-FucTrfase"/>
</dbReference>
<feature type="region of interest" description="Disordered" evidence="12">
    <location>
        <begin position="710"/>
        <end position="740"/>
    </location>
</feature>
<feature type="transmembrane region" description="Helical" evidence="13">
    <location>
        <begin position="49"/>
        <end position="67"/>
    </location>
</feature>
<feature type="compositionally biased region" description="Polar residues" evidence="12">
    <location>
        <begin position="716"/>
        <end position="727"/>
    </location>
</feature>
<evidence type="ECO:0000256" key="11">
    <source>
        <dbReference type="ARBA" id="ARBA00030350"/>
    </source>
</evidence>
<gene>
    <name evidence="14" type="ORF">OsI_22331</name>
</gene>
<evidence type="ECO:0000256" key="3">
    <source>
        <dbReference type="ARBA" id="ARBA00022676"/>
    </source>
</evidence>
<dbReference type="AlphaFoldDB" id="B8B4G3"/>
<reference evidence="14 15" key="1">
    <citation type="journal article" date="2005" name="PLoS Biol.">
        <title>The genomes of Oryza sativa: a history of duplications.</title>
        <authorList>
            <person name="Yu J."/>
            <person name="Wang J."/>
            <person name="Lin W."/>
            <person name="Li S."/>
            <person name="Li H."/>
            <person name="Zhou J."/>
            <person name="Ni P."/>
            <person name="Dong W."/>
            <person name="Hu S."/>
            <person name="Zeng C."/>
            <person name="Zhang J."/>
            <person name="Zhang Y."/>
            <person name="Li R."/>
            <person name="Xu Z."/>
            <person name="Li S."/>
            <person name="Li X."/>
            <person name="Zheng H."/>
            <person name="Cong L."/>
            <person name="Lin L."/>
            <person name="Yin J."/>
            <person name="Geng J."/>
            <person name="Li G."/>
            <person name="Shi J."/>
            <person name="Liu J."/>
            <person name="Lv H."/>
            <person name="Li J."/>
            <person name="Wang J."/>
            <person name="Deng Y."/>
            <person name="Ran L."/>
            <person name="Shi X."/>
            <person name="Wang X."/>
            <person name="Wu Q."/>
            <person name="Li C."/>
            <person name="Ren X."/>
            <person name="Wang J."/>
            <person name="Wang X."/>
            <person name="Li D."/>
            <person name="Liu D."/>
            <person name="Zhang X."/>
            <person name="Ji Z."/>
            <person name="Zhao W."/>
            <person name="Sun Y."/>
            <person name="Zhang Z."/>
            <person name="Bao J."/>
            <person name="Han Y."/>
            <person name="Dong L."/>
            <person name="Ji J."/>
            <person name="Chen P."/>
            <person name="Wu S."/>
            <person name="Liu J."/>
            <person name="Xiao Y."/>
            <person name="Bu D."/>
            <person name="Tan J."/>
            <person name="Yang L."/>
            <person name="Ye C."/>
            <person name="Zhang J."/>
            <person name="Xu J."/>
            <person name="Zhou Y."/>
            <person name="Yu Y."/>
            <person name="Zhang B."/>
            <person name="Zhuang S."/>
            <person name="Wei H."/>
            <person name="Liu B."/>
            <person name="Lei M."/>
            <person name="Yu H."/>
            <person name="Li Y."/>
            <person name="Xu H."/>
            <person name="Wei S."/>
            <person name="He X."/>
            <person name="Fang L."/>
            <person name="Zhang Z."/>
            <person name="Zhang Y."/>
            <person name="Huang X."/>
            <person name="Su Z."/>
            <person name="Tong W."/>
            <person name="Li J."/>
            <person name="Tong Z."/>
            <person name="Li S."/>
            <person name="Ye J."/>
            <person name="Wang L."/>
            <person name="Fang L."/>
            <person name="Lei T."/>
            <person name="Chen C."/>
            <person name="Chen H."/>
            <person name="Xu Z."/>
            <person name="Li H."/>
            <person name="Huang H."/>
            <person name="Zhang F."/>
            <person name="Xu H."/>
            <person name="Li N."/>
            <person name="Zhao C."/>
            <person name="Li S."/>
            <person name="Dong L."/>
            <person name="Huang Y."/>
            <person name="Li L."/>
            <person name="Xi Y."/>
            <person name="Qi Q."/>
            <person name="Li W."/>
            <person name="Zhang B."/>
            <person name="Hu W."/>
            <person name="Zhang Y."/>
            <person name="Tian X."/>
            <person name="Jiao Y."/>
            <person name="Liang X."/>
            <person name="Jin J."/>
            <person name="Gao L."/>
            <person name="Zheng W."/>
            <person name="Hao B."/>
            <person name="Liu S."/>
            <person name="Wang W."/>
            <person name="Yuan L."/>
            <person name="Cao M."/>
            <person name="McDermott J."/>
            <person name="Samudrala R."/>
            <person name="Wang J."/>
            <person name="Wong G.K."/>
            <person name="Yang H."/>
        </authorList>
    </citation>
    <scope>NUCLEOTIDE SEQUENCE [LARGE SCALE GENOMIC DNA]</scope>
    <source>
        <strain evidence="15">cv. 93-11</strain>
    </source>
</reference>
<proteinExistence type="inferred from homology"/>
<comment type="subcellular location">
    <subcellularLocation>
        <location evidence="1">Membrane</location>
        <topology evidence="1">Single-pass membrane protein</topology>
    </subcellularLocation>
</comment>
<keyword evidence="10" id="KW-0119">Carbohydrate metabolism</keyword>
<keyword evidence="4" id="KW-0808">Transferase</keyword>
<accession>B8B4G3</accession>
<dbReference type="InterPro" id="IPR024709">
    <property type="entry name" value="FucosylTrfase_pln"/>
</dbReference>
<comment type="similarity">
    <text evidence="2">Belongs to the glycosyltransferase GT106 family.</text>
</comment>
<evidence type="ECO:0000256" key="13">
    <source>
        <dbReference type="SAM" id="Phobius"/>
    </source>
</evidence>
<dbReference type="CDD" id="cd11299">
    <property type="entry name" value="O-FucT_plant"/>
    <property type="match status" value="1"/>
</dbReference>
<evidence type="ECO:0000313" key="15">
    <source>
        <dbReference type="Proteomes" id="UP000007015"/>
    </source>
</evidence>
<dbReference type="Gramene" id="BGIOSGA022610-TA">
    <property type="protein sequence ID" value="BGIOSGA022610-PA"/>
    <property type="gene ID" value="BGIOSGA022610"/>
</dbReference>
<dbReference type="PANTHER" id="PTHR31933">
    <property type="entry name" value="O-FUCOSYLTRANSFERASE 2-RELATED"/>
    <property type="match status" value="1"/>
</dbReference>
<evidence type="ECO:0000256" key="6">
    <source>
        <dbReference type="ARBA" id="ARBA00022989"/>
    </source>
</evidence>
<dbReference type="OMA" id="DINAWSS"/>
<dbReference type="Proteomes" id="UP000007015">
    <property type="component" value="Chromosome 6"/>
</dbReference>